<comment type="caution">
    <text evidence="2">The sequence shown here is derived from an EMBL/GenBank/DDBJ whole genome shotgun (WGS) entry which is preliminary data.</text>
</comment>
<keyword evidence="1" id="KW-0472">Membrane</keyword>
<evidence type="ECO:0000313" key="2">
    <source>
        <dbReference type="EMBL" id="KGN78771.1"/>
    </source>
</evidence>
<keyword evidence="3" id="KW-1185">Reference proteome</keyword>
<keyword evidence="1" id="KW-1133">Transmembrane helix</keyword>
<organism evidence="2 3">
    <name type="scientific">Porphyromonas cangingivalis</name>
    <dbReference type="NCBI Taxonomy" id="36874"/>
    <lineage>
        <taxon>Bacteria</taxon>
        <taxon>Pseudomonadati</taxon>
        <taxon>Bacteroidota</taxon>
        <taxon>Bacteroidia</taxon>
        <taxon>Bacteroidales</taxon>
        <taxon>Porphyromonadaceae</taxon>
        <taxon>Porphyromonas</taxon>
    </lineage>
</organism>
<dbReference type="STRING" id="36874.HQ34_02970"/>
<dbReference type="AlphaFoldDB" id="A0A0A2EIS8"/>
<name>A0A0A2EIS8_PORCN</name>
<keyword evidence="1" id="KW-0812">Transmembrane</keyword>
<protein>
    <submittedName>
        <fullName evidence="2">Uncharacterized protein</fullName>
    </submittedName>
</protein>
<dbReference type="Proteomes" id="UP000030125">
    <property type="component" value="Unassembled WGS sequence"/>
</dbReference>
<gene>
    <name evidence="2" type="ORF">HQ35_08975</name>
</gene>
<dbReference type="EMBL" id="JQJD01000057">
    <property type="protein sequence ID" value="KGN78771.1"/>
    <property type="molecule type" value="Genomic_DNA"/>
</dbReference>
<evidence type="ECO:0000313" key="3">
    <source>
        <dbReference type="Proteomes" id="UP000030125"/>
    </source>
</evidence>
<proteinExistence type="predicted"/>
<evidence type="ECO:0000256" key="1">
    <source>
        <dbReference type="SAM" id="Phobius"/>
    </source>
</evidence>
<reference evidence="2 3" key="1">
    <citation type="submission" date="2014-08" db="EMBL/GenBank/DDBJ databases">
        <title>Porphyromonas cangingivalis strain:COT-109_OH1386 Genome sequencing.</title>
        <authorList>
            <person name="Wallis C."/>
            <person name="Deusch O."/>
            <person name="O'Flynn C."/>
            <person name="Davis I."/>
            <person name="Jospin G."/>
            <person name="Darling A.E."/>
            <person name="Coil D.A."/>
            <person name="Alexiev A."/>
            <person name="Horsfall A."/>
            <person name="Kirkwood N."/>
            <person name="Harris S."/>
            <person name="Eisen J.A."/>
        </authorList>
    </citation>
    <scope>NUCLEOTIDE SEQUENCE [LARGE SCALE GENOMIC DNA]</scope>
    <source>
        <strain evidence="3">COT-109 OH1386</strain>
    </source>
</reference>
<accession>A0A0A2EIS8</accession>
<sequence length="90" mass="10490">MEIDTFVPQDIRNTMNKFIGIRNITLAVFVIIVLLEFAMDFAPLAWHLTIEGIQVVLILILMLILLPILIYRFNKGRTDDATNTFRQKRK</sequence>
<feature type="transmembrane region" description="Helical" evidence="1">
    <location>
        <begin position="52"/>
        <end position="71"/>
    </location>
</feature>
<feature type="transmembrane region" description="Helical" evidence="1">
    <location>
        <begin position="24"/>
        <end position="46"/>
    </location>
</feature>